<organism evidence="4 5">
    <name type="scientific">Nitrospina gracilis (strain 3/211)</name>
    <dbReference type="NCBI Taxonomy" id="1266370"/>
    <lineage>
        <taxon>Bacteria</taxon>
        <taxon>Pseudomonadati</taxon>
        <taxon>Nitrospinota/Tectimicrobiota group</taxon>
        <taxon>Nitrospinota</taxon>
        <taxon>Nitrospinia</taxon>
        <taxon>Nitrospinales</taxon>
        <taxon>Nitrospinaceae</taxon>
        <taxon>Nitrospina</taxon>
    </lineage>
</organism>
<dbReference type="InterPro" id="IPR046342">
    <property type="entry name" value="CBS_dom_sf"/>
</dbReference>
<gene>
    <name evidence="4" type="ORF">NITGR_870004</name>
</gene>
<dbReference type="Gene3D" id="3.10.580.10">
    <property type="entry name" value="CBS-domain"/>
    <property type="match status" value="1"/>
</dbReference>
<evidence type="ECO:0000256" key="1">
    <source>
        <dbReference type="ARBA" id="ARBA00023122"/>
    </source>
</evidence>
<dbReference type="InterPro" id="IPR051257">
    <property type="entry name" value="Diverse_CBS-Domain"/>
</dbReference>
<accession>M1YMX6</accession>
<evidence type="ECO:0000259" key="3">
    <source>
        <dbReference type="PROSITE" id="PS51371"/>
    </source>
</evidence>
<dbReference type="PANTHER" id="PTHR43080">
    <property type="entry name" value="CBS DOMAIN-CONTAINING PROTEIN CBSX3, MITOCHONDRIAL"/>
    <property type="match status" value="1"/>
</dbReference>
<dbReference type="InParanoid" id="M1YMX6"/>
<name>M1YMX6_NITG3</name>
<evidence type="ECO:0000256" key="2">
    <source>
        <dbReference type="PROSITE-ProRule" id="PRU00703"/>
    </source>
</evidence>
<dbReference type="SMART" id="SM00116">
    <property type="entry name" value="CBS"/>
    <property type="match status" value="2"/>
</dbReference>
<evidence type="ECO:0000313" key="4">
    <source>
        <dbReference type="EMBL" id="CCQ91836.1"/>
    </source>
</evidence>
<sequence>MKKRKQENPIEEVSDYMSSPVITIPETNTIKDAAEFMHEKQVGSLVVVNGKKPVGIVTETDFARKVVAKGLDPKTAKVGDIMTTPLQTIDCHESVLDANKLMAKKKIRHLVVMDKEELVGIVTVHNLVHYFSNPRIRTF</sequence>
<feature type="domain" description="CBS" evidence="3">
    <location>
        <begin position="82"/>
        <end position="138"/>
    </location>
</feature>
<dbReference type="EMBL" id="CAQJ01000096">
    <property type="protein sequence ID" value="CCQ91836.1"/>
    <property type="molecule type" value="Genomic_DNA"/>
</dbReference>
<proteinExistence type="predicted"/>
<feature type="domain" description="CBS" evidence="3">
    <location>
        <begin position="17"/>
        <end position="73"/>
    </location>
</feature>
<reference evidence="4 5" key="1">
    <citation type="journal article" date="2013" name="Front. Microbiol.">
        <title>The genome of Nitrospina gracilis illuminates the metabolism and evolution of the major marine nitrite oxidizer.</title>
        <authorList>
            <person name="Luecker S."/>
            <person name="Nowka B."/>
            <person name="Rattei T."/>
            <person name="Spieck E."/>
            <person name="and Daims H."/>
        </authorList>
    </citation>
    <scope>NUCLEOTIDE SEQUENCE [LARGE SCALE GENOMIC DNA]</scope>
    <source>
        <strain evidence="4 5">3/211</strain>
    </source>
</reference>
<dbReference type="Proteomes" id="UP000011704">
    <property type="component" value="Unassembled WGS sequence"/>
</dbReference>
<dbReference type="SUPFAM" id="SSF54631">
    <property type="entry name" value="CBS-domain pair"/>
    <property type="match status" value="1"/>
</dbReference>
<keyword evidence="1 2" id="KW-0129">CBS domain</keyword>
<dbReference type="InterPro" id="IPR000644">
    <property type="entry name" value="CBS_dom"/>
</dbReference>
<dbReference type="PANTHER" id="PTHR43080:SF2">
    <property type="entry name" value="CBS DOMAIN-CONTAINING PROTEIN"/>
    <property type="match status" value="1"/>
</dbReference>
<dbReference type="RefSeq" id="WP_005011056.1">
    <property type="nucleotide sequence ID" value="NZ_HG422173.1"/>
</dbReference>
<dbReference type="STRING" id="1266370.NITGR_870004"/>
<dbReference type="PROSITE" id="PS51371">
    <property type="entry name" value="CBS"/>
    <property type="match status" value="2"/>
</dbReference>
<protein>
    <recommendedName>
        <fullName evidence="3">CBS domain-containing protein</fullName>
    </recommendedName>
</protein>
<dbReference type="AlphaFoldDB" id="M1YMX6"/>
<dbReference type="Pfam" id="PF00571">
    <property type="entry name" value="CBS"/>
    <property type="match status" value="2"/>
</dbReference>
<evidence type="ECO:0000313" key="5">
    <source>
        <dbReference type="Proteomes" id="UP000011704"/>
    </source>
</evidence>
<dbReference type="HOGENOM" id="CLU_040681_12_2_0"/>
<keyword evidence="5" id="KW-1185">Reference proteome</keyword>
<comment type="caution">
    <text evidence="4">The sequence shown here is derived from an EMBL/GenBank/DDBJ whole genome shotgun (WGS) entry which is preliminary data.</text>
</comment>